<gene>
    <name evidence="2" type="ORF">GGQ74_001672</name>
</gene>
<dbReference type="CDD" id="cd12797">
    <property type="entry name" value="M23_peptidase"/>
    <property type="match status" value="1"/>
</dbReference>
<dbReference type="Gene3D" id="2.70.70.10">
    <property type="entry name" value="Glucose Permease (Domain IIA)"/>
    <property type="match status" value="1"/>
</dbReference>
<dbReference type="PANTHER" id="PTHR21666">
    <property type="entry name" value="PEPTIDASE-RELATED"/>
    <property type="match status" value="1"/>
</dbReference>
<evidence type="ECO:0000313" key="2">
    <source>
        <dbReference type="EMBL" id="NJB67999.1"/>
    </source>
</evidence>
<evidence type="ECO:0000313" key="3">
    <source>
        <dbReference type="Proteomes" id="UP000580856"/>
    </source>
</evidence>
<dbReference type="RefSeq" id="WP_167941102.1">
    <property type="nucleotide sequence ID" value="NZ_JAATJA010000002.1"/>
</dbReference>
<accession>A0A846QTN8</accession>
<name>A0A846QTN8_9BACT</name>
<feature type="domain" description="M23ase beta-sheet core" evidence="1">
    <location>
        <begin position="275"/>
        <end position="371"/>
    </location>
</feature>
<keyword evidence="2" id="KW-0378">Hydrolase</keyword>
<evidence type="ECO:0000259" key="1">
    <source>
        <dbReference type="Pfam" id="PF01551"/>
    </source>
</evidence>
<dbReference type="Gene3D" id="3.10.450.350">
    <property type="match status" value="2"/>
</dbReference>
<proteinExistence type="predicted"/>
<dbReference type="InterPro" id="IPR011055">
    <property type="entry name" value="Dup_hybrid_motif"/>
</dbReference>
<dbReference type="AlphaFoldDB" id="A0A846QTN8"/>
<dbReference type="InterPro" id="IPR050570">
    <property type="entry name" value="Cell_wall_metabolism_enzyme"/>
</dbReference>
<keyword evidence="3" id="KW-1185">Reference proteome</keyword>
<sequence>MHIDDTTRHIADSSALHILRRTAFLIAFIIMTLGPAYAGETADAPISTNAPRDGVVRSGDTISSMLGDVLGASEIHAFAQACKGVFSLNRLRVGQTYVLTTDASGFRAFRYDIDDWEQLVVERSGDGFAARTVRVPVDVREDTLIGSVSVPNGFSSAVSVAGGDRDLALMVADIFAFRFNAWKDLRPGAAFNILVERKFRRGAFVGFGRVLAATIFTPGTVHEAFWYRSADGRASYYTAEGENLQPYLRAPLESYTLASGYASNRLHPVTRRWQPHYAIDYAAPRGTPVYAACDGEVERITQDRKAGRHIVIRHDGGYETMYLHLNAVAEGLEEGRRVVQGEIIAFVGSTGFATGPHLDFRMRKDGRLVNPRGKRTLSAPPLAQNERRFLRHVVVACRARMGTTSVAMRPMTDTSL</sequence>
<organism evidence="2 3">
    <name type="scientific">Desulfobaculum xiamenense</name>
    <dbReference type="NCBI Taxonomy" id="995050"/>
    <lineage>
        <taxon>Bacteria</taxon>
        <taxon>Pseudomonadati</taxon>
        <taxon>Thermodesulfobacteriota</taxon>
        <taxon>Desulfovibrionia</taxon>
        <taxon>Desulfovibrionales</taxon>
        <taxon>Desulfovibrionaceae</taxon>
        <taxon>Desulfobaculum</taxon>
    </lineage>
</organism>
<comment type="caution">
    <text evidence="2">The sequence shown here is derived from an EMBL/GenBank/DDBJ whole genome shotgun (WGS) entry which is preliminary data.</text>
</comment>
<dbReference type="Proteomes" id="UP000580856">
    <property type="component" value="Unassembled WGS sequence"/>
</dbReference>
<dbReference type="GO" id="GO:0004222">
    <property type="term" value="F:metalloendopeptidase activity"/>
    <property type="evidence" value="ECO:0007669"/>
    <property type="project" value="TreeGrafter"/>
</dbReference>
<dbReference type="Pfam" id="PF01551">
    <property type="entry name" value="Peptidase_M23"/>
    <property type="match status" value="1"/>
</dbReference>
<protein>
    <submittedName>
        <fullName evidence="2">Murein DD-endopeptidase MepM/ murein hydrolase activator NlpD</fullName>
    </submittedName>
</protein>
<dbReference type="EMBL" id="JAATJA010000002">
    <property type="protein sequence ID" value="NJB67999.1"/>
    <property type="molecule type" value="Genomic_DNA"/>
</dbReference>
<dbReference type="InterPro" id="IPR016047">
    <property type="entry name" value="M23ase_b-sheet_dom"/>
</dbReference>
<dbReference type="SUPFAM" id="SSF51261">
    <property type="entry name" value="Duplicated hybrid motif"/>
    <property type="match status" value="1"/>
</dbReference>
<dbReference type="PANTHER" id="PTHR21666:SF270">
    <property type="entry name" value="MUREIN HYDROLASE ACTIVATOR ENVC"/>
    <property type="match status" value="1"/>
</dbReference>
<reference evidence="2 3" key="1">
    <citation type="submission" date="2020-03" db="EMBL/GenBank/DDBJ databases">
        <title>Genomic Encyclopedia of Type Strains, Phase IV (KMG-IV): sequencing the most valuable type-strain genomes for metagenomic binning, comparative biology and taxonomic classification.</title>
        <authorList>
            <person name="Goeker M."/>
        </authorList>
    </citation>
    <scope>NUCLEOTIDE SEQUENCE [LARGE SCALE GENOMIC DNA]</scope>
    <source>
        <strain evidence="2 3">DSM 24233</strain>
    </source>
</reference>